<dbReference type="PANTHER" id="PTHR47374:SF9">
    <property type="entry name" value="DUF3444 DOMAIN-CONTAINING PROTEIN"/>
    <property type="match status" value="1"/>
</dbReference>
<name>M8CCR6_AEGTA</name>
<dbReference type="InterPro" id="IPR024593">
    <property type="entry name" value="DUF3444"/>
</dbReference>
<feature type="domain" description="DUF3444" evidence="1">
    <location>
        <begin position="401"/>
        <end position="604"/>
    </location>
</feature>
<feature type="domain" description="DUF3444" evidence="1">
    <location>
        <begin position="657"/>
        <end position="859"/>
    </location>
</feature>
<dbReference type="Pfam" id="PF11926">
    <property type="entry name" value="DUF3444"/>
    <property type="match status" value="3"/>
</dbReference>
<protein>
    <recommendedName>
        <fullName evidence="1">DUF3444 domain-containing protein</fullName>
    </recommendedName>
</protein>
<evidence type="ECO:0000313" key="2">
    <source>
        <dbReference type="EnsemblPlants" id="EMT24927"/>
    </source>
</evidence>
<sequence>MDMPVGEDMPRPPSEPPTYQQQDQARPKRPTMGTHYPRAKDGDHGQPSGSTTPELCRAGAGTLGNPSLAQGGARLTSYFLWSTACSLLSGKQSVWKNAGVFSEIRLLQKFKPGQIWALYSDIDKYPNCYALIEKVEPENNEVRTRWLEVCPDGELEKISIEDRTVGCGTYKVGNTDGIMIYTDMKSFSHRVNAIFTGRRNSYEIYPRKDEVWALLKGWDIGWSSDAHNQKKYKYEVVQVLSDFTTGTSITVMPLVKIKVFVSLFMQSKEATPYLIRQDDTIWFSHCIPYRLMGAAESEGIPEGALELDPAALPLNLEQPHVRVVSESRSVKGSEFDAAYAGSSRGNKSHKESEGVGKRQHATCMNAGIFAKTSVVENRDHNTPSTVEGMDAAEESDHVQAKVLCPEFFDFDQLRDVSRFRRNQIWAVYDTKCCIPRFYARITKVTRAPKFEVHFVSLEFDPRNKAEVAWSRGELPVACGHFMHGASHTAKETKIFSQIISYEKSRTRASFEIYPKKGEVWALFKGWDIGWSSDTKNHTDFKYEVVQVVSDFTTSTSIIAMPLVKVKGFVSLFTGLEEATPYVIPQDNTLRFSHCVPYRWMEGTERDGIPEGAVELDPDALPPNLEDAFASVVPESSYTQFAVEGTDVYAESDDIIQAEFECAESEFHEFTEMRSLNKFEPGQIWALYNDIDRFPNYYAGIRKVDLKNNKVQVRWLYVSPRGEEEKRLVNEDRPVGCGIFTVFGENDAIKTYTGTKAFSHPVCSRPTGREKEFEIIPLPREIWAVYKDWRAGWTARDFKNCDYELVEILTHTDSSIQVKLLRKVDGHRTVFRREPSVETICKDEYLKFSHQIPRFHLTNEKGGKLLGCLELDPFSVPERFLGIDSV</sequence>
<evidence type="ECO:0000259" key="1">
    <source>
        <dbReference type="Pfam" id="PF11926"/>
    </source>
</evidence>
<dbReference type="AlphaFoldDB" id="M8CCR6"/>
<reference evidence="2" key="1">
    <citation type="submission" date="2015-06" db="UniProtKB">
        <authorList>
            <consortium name="EnsemblPlants"/>
        </authorList>
    </citation>
    <scope>IDENTIFICATION</scope>
</reference>
<accession>M8CCR6</accession>
<feature type="domain" description="DUF3444" evidence="1">
    <location>
        <begin position="100"/>
        <end position="292"/>
    </location>
</feature>
<organism evidence="2">
    <name type="scientific">Aegilops tauschii</name>
    <name type="common">Tausch's goatgrass</name>
    <name type="synonym">Aegilops squarrosa</name>
    <dbReference type="NCBI Taxonomy" id="37682"/>
    <lineage>
        <taxon>Eukaryota</taxon>
        <taxon>Viridiplantae</taxon>
        <taxon>Streptophyta</taxon>
        <taxon>Embryophyta</taxon>
        <taxon>Tracheophyta</taxon>
        <taxon>Spermatophyta</taxon>
        <taxon>Magnoliopsida</taxon>
        <taxon>Liliopsida</taxon>
        <taxon>Poales</taxon>
        <taxon>Poaceae</taxon>
        <taxon>BOP clade</taxon>
        <taxon>Pooideae</taxon>
        <taxon>Triticodae</taxon>
        <taxon>Triticeae</taxon>
        <taxon>Triticinae</taxon>
        <taxon>Aegilops</taxon>
    </lineage>
</organism>
<proteinExistence type="predicted"/>
<dbReference type="PANTHER" id="PTHR47374">
    <property type="entry name" value="ENDOSOME ANTIGEN-LIKE PROTEIN, PUTATIVE (DUF3444)-RELATED"/>
    <property type="match status" value="1"/>
</dbReference>
<dbReference type="EnsemblPlants" id="EMT24927">
    <property type="protein sequence ID" value="EMT24927"/>
    <property type="gene ID" value="F775_00464"/>
</dbReference>